<evidence type="ECO:0000313" key="2">
    <source>
        <dbReference type="EMBL" id="SUM33839.1"/>
    </source>
</evidence>
<accession>A0A380FJN5</accession>
<evidence type="ECO:0000313" key="3">
    <source>
        <dbReference type="Proteomes" id="UP000255277"/>
    </source>
</evidence>
<name>A0A380FJN5_STAGA</name>
<dbReference type="EC" id="4.1.1.37" evidence="2"/>
<proteinExistence type="predicted"/>
<dbReference type="Gene3D" id="3.20.20.210">
    <property type="match status" value="1"/>
</dbReference>
<organism evidence="2 3">
    <name type="scientific">Staphylococcus gallinarum</name>
    <dbReference type="NCBI Taxonomy" id="1293"/>
    <lineage>
        <taxon>Bacteria</taxon>
        <taxon>Bacillati</taxon>
        <taxon>Bacillota</taxon>
        <taxon>Bacilli</taxon>
        <taxon>Bacillales</taxon>
        <taxon>Staphylococcaceae</taxon>
        <taxon>Staphylococcus</taxon>
    </lineage>
</organism>
<dbReference type="EMBL" id="UHDK01000001">
    <property type="protein sequence ID" value="SUM33839.1"/>
    <property type="molecule type" value="Genomic_DNA"/>
</dbReference>
<keyword evidence="2" id="KW-0456">Lyase</keyword>
<dbReference type="GO" id="GO:0006779">
    <property type="term" value="P:porphyrin-containing compound biosynthetic process"/>
    <property type="evidence" value="ECO:0007669"/>
    <property type="project" value="InterPro"/>
</dbReference>
<dbReference type="SUPFAM" id="SSF51726">
    <property type="entry name" value="UROD/MetE-like"/>
    <property type="match status" value="1"/>
</dbReference>
<evidence type="ECO:0000259" key="1">
    <source>
        <dbReference type="Pfam" id="PF01208"/>
    </source>
</evidence>
<protein>
    <submittedName>
        <fullName evidence="2">Uroporphyrinogen decarboxylase</fullName>
        <ecNumber evidence="2">4.1.1.37</ecNumber>
    </submittedName>
</protein>
<dbReference type="GO" id="GO:0004853">
    <property type="term" value="F:uroporphyrinogen decarboxylase activity"/>
    <property type="evidence" value="ECO:0007669"/>
    <property type="project" value="UniProtKB-EC"/>
</dbReference>
<dbReference type="Proteomes" id="UP000255277">
    <property type="component" value="Unassembled WGS sequence"/>
</dbReference>
<gene>
    <name evidence="2" type="primary">hemE_2</name>
    <name evidence="2" type="ORF">NCTC12195_03316</name>
</gene>
<feature type="domain" description="Uroporphyrinogen decarboxylase (URO-D)" evidence="1">
    <location>
        <begin position="1"/>
        <end position="43"/>
    </location>
</feature>
<dbReference type="InterPro" id="IPR038071">
    <property type="entry name" value="UROD/MetE-like_sf"/>
</dbReference>
<dbReference type="AlphaFoldDB" id="A0A380FJN5"/>
<reference evidence="2 3" key="1">
    <citation type="submission" date="2018-06" db="EMBL/GenBank/DDBJ databases">
        <authorList>
            <consortium name="Pathogen Informatics"/>
            <person name="Doyle S."/>
        </authorList>
    </citation>
    <scope>NUCLEOTIDE SEQUENCE [LARGE SCALE GENOMIC DNA]</scope>
    <source>
        <strain evidence="2 3">NCTC12195</strain>
    </source>
</reference>
<sequence>MMYRDEATWFALMDHLVEMSINYVSAQIEAGAELIQVFDFLGWCI</sequence>
<dbReference type="Pfam" id="PF01208">
    <property type="entry name" value="URO-D"/>
    <property type="match status" value="1"/>
</dbReference>
<dbReference type="InterPro" id="IPR000257">
    <property type="entry name" value="Uroporphyrinogen_deCOase"/>
</dbReference>